<protein>
    <submittedName>
        <fullName evidence="1">Uncharacterized protein</fullName>
    </submittedName>
</protein>
<organism evidence="1 2">
    <name type="scientific">Rotaria sordida</name>
    <dbReference type="NCBI Taxonomy" id="392033"/>
    <lineage>
        <taxon>Eukaryota</taxon>
        <taxon>Metazoa</taxon>
        <taxon>Spiralia</taxon>
        <taxon>Gnathifera</taxon>
        <taxon>Rotifera</taxon>
        <taxon>Eurotatoria</taxon>
        <taxon>Bdelloidea</taxon>
        <taxon>Philodinida</taxon>
        <taxon>Philodinidae</taxon>
        <taxon>Rotaria</taxon>
    </lineage>
</organism>
<dbReference type="AlphaFoldDB" id="A0A814R8T3"/>
<name>A0A814R8T3_9BILA</name>
<comment type="caution">
    <text evidence="1">The sequence shown here is derived from an EMBL/GenBank/DDBJ whole genome shotgun (WGS) entry which is preliminary data.</text>
</comment>
<dbReference type="Proteomes" id="UP000663864">
    <property type="component" value="Unassembled WGS sequence"/>
</dbReference>
<proteinExistence type="predicted"/>
<accession>A0A814R8T3</accession>
<dbReference type="EMBL" id="CAJNOT010001015">
    <property type="protein sequence ID" value="CAF1128779.1"/>
    <property type="molecule type" value="Genomic_DNA"/>
</dbReference>
<evidence type="ECO:0000313" key="1">
    <source>
        <dbReference type="EMBL" id="CAF1128779.1"/>
    </source>
</evidence>
<gene>
    <name evidence="1" type="ORF">ZHD862_LOCUS19025</name>
</gene>
<evidence type="ECO:0000313" key="2">
    <source>
        <dbReference type="Proteomes" id="UP000663864"/>
    </source>
</evidence>
<sequence length="354" mass="42483">MIKGCSEDLHIYLIEYLRLFVDVKIEIENSIKEKFLAIIIKWITKCWISIENTHMLSMKFYEYIFTFLYNPQFPEVQKTIFDALKSLIEYLRLFVDVKIEIENSIKEKFLAIIIKWITKYYKSIRLVIEHIRTYSTEIMNKFVLEFYNCLCNEHNDNYFSVSKPNYIHIEMELIEEDFNIFQNGVKKNSSDKENFQNALYHCFSYSGNEIDCKLFVNLYAKFDIITMELVNMLESSKISYDTHMWNYFDNIKRILDQDVINKLYQILDFMLINIEFARFSFIVRLLAQLAQVHVISLFEVHQHISNVIENLSSDHDYIDKLDKNYIFQYLLNLTKEPHQLIKSFKAHIYAISSA</sequence>
<reference evidence="1" key="1">
    <citation type="submission" date="2021-02" db="EMBL/GenBank/DDBJ databases">
        <authorList>
            <person name="Nowell W R."/>
        </authorList>
    </citation>
    <scope>NUCLEOTIDE SEQUENCE</scope>
</reference>